<proteinExistence type="predicted"/>
<accession>A0A383B884</accession>
<evidence type="ECO:0000313" key="1">
    <source>
        <dbReference type="EMBL" id="SVE16020.1"/>
    </source>
</evidence>
<protein>
    <submittedName>
        <fullName evidence="1">Uncharacterized protein</fullName>
    </submittedName>
</protein>
<reference evidence="1" key="1">
    <citation type="submission" date="2018-05" db="EMBL/GenBank/DDBJ databases">
        <authorList>
            <person name="Lanie J.A."/>
            <person name="Ng W.-L."/>
            <person name="Kazmierczak K.M."/>
            <person name="Andrzejewski T.M."/>
            <person name="Davidsen T.M."/>
            <person name="Wayne K.J."/>
            <person name="Tettelin H."/>
            <person name="Glass J.I."/>
            <person name="Rusch D."/>
            <person name="Podicherti R."/>
            <person name="Tsui H.-C.T."/>
            <person name="Winkler M.E."/>
        </authorList>
    </citation>
    <scope>NUCLEOTIDE SEQUENCE</scope>
</reference>
<name>A0A383B884_9ZZZZ</name>
<gene>
    <name evidence="1" type="ORF">METZ01_LOCUS468874</name>
</gene>
<dbReference type="AlphaFoldDB" id="A0A383B884"/>
<dbReference type="EMBL" id="UINC01198179">
    <property type="protein sequence ID" value="SVE16020.1"/>
    <property type="molecule type" value="Genomic_DNA"/>
</dbReference>
<sequence length="25" mass="2985">MATHTVSVREPKRVFVIYEFSTHHL</sequence>
<organism evidence="1">
    <name type="scientific">marine metagenome</name>
    <dbReference type="NCBI Taxonomy" id="408172"/>
    <lineage>
        <taxon>unclassified sequences</taxon>
        <taxon>metagenomes</taxon>
        <taxon>ecological metagenomes</taxon>
    </lineage>
</organism>